<gene>
    <name evidence="3" type="ORF">UFOPK2510_00616</name>
    <name evidence="4" type="ORF">UFOPK2718_00828</name>
    <name evidence="5" type="ORF">UFOPK2936_01301</name>
    <name evidence="6" type="ORF">UFOPK3174_01361</name>
    <name evidence="7" type="ORF">UFOPK3328_00685</name>
    <name evidence="8" type="ORF">UFOPK3779_01399</name>
    <name evidence="9" type="ORF">UFOPK3913_01476</name>
    <name evidence="2" type="ORF">UFOPK4107_00330</name>
    <name evidence="10" type="ORF">UFOPK4403_00520</name>
</gene>
<dbReference type="EMBL" id="CAFBQX010000002">
    <property type="protein sequence ID" value="CAB5071070.1"/>
    <property type="molecule type" value="Genomic_DNA"/>
</dbReference>
<dbReference type="SMART" id="SM01152">
    <property type="entry name" value="DUF167"/>
    <property type="match status" value="1"/>
</dbReference>
<name>A0A6J5YX14_9ZZZZ</name>
<evidence type="ECO:0000313" key="3">
    <source>
        <dbReference type="EMBL" id="CAB4690010.1"/>
    </source>
</evidence>
<evidence type="ECO:0000256" key="1">
    <source>
        <dbReference type="ARBA" id="ARBA00010364"/>
    </source>
</evidence>
<dbReference type="EMBL" id="CAFABH010000031">
    <property type="protein sequence ID" value="CAB4832620.1"/>
    <property type="molecule type" value="Genomic_DNA"/>
</dbReference>
<evidence type="ECO:0000313" key="9">
    <source>
        <dbReference type="EMBL" id="CAB4986064.1"/>
    </source>
</evidence>
<dbReference type="NCBIfam" id="TIGR00251">
    <property type="entry name" value="DUF167 family protein"/>
    <property type="match status" value="1"/>
</dbReference>
<protein>
    <submittedName>
        <fullName evidence="2">Unannotated protein</fullName>
    </submittedName>
</protein>
<dbReference type="EMBL" id="CAEZYM010000007">
    <property type="protein sequence ID" value="CAB4725141.1"/>
    <property type="molecule type" value="Genomic_DNA"/>
</dbReference>
<dbReference type="Gene3D" id="3.30.1200.10">
    <property type="entry name" value="YggU-like"/>
    <property type="match status" value="1"/>
</dbReference>
<evidence type="ECO:0000313" key="8">
    <source>
        <dbReference type="EMBL" id="CAB4953715.1"/>
    </source>
</evidence>
<evidence type="ECO:0000313" key="7">
    <source>
        <dbReference type="EMBL" id="CAB4864593.1"/>
    </source>
</evidence>
<proteinExistence type="inferred from homology"/>
<dbReference type="EMBL" id="CAFBOC010000022">
    <property type="protein sequence ID" value="CAB4986064.1"/>
    <property type="molecule type" value="Genomic_DNA"/>
</dbReference>
<dbReference type="EMBL" id="CAFBLD010000004">
    <property type="protein sequence ID" value="CAB4864593.1"/>
    <property type="molecule type" value="Genomic_DNA"/>
</dbReference>
<reference evidence="2" key="1">
    <citation type="submission" date="2020-05" db="EMBL/GenBank/DDBJ databases">
        <authorList>
            <person name="Chiriac C."/>
            <person name="Salcher M."/>
            <person name="Ghai R."/>
            <person name="Kavagutti S V."/>
        </authorList>
    </citation>
    <scope>NUCLEOTIDE SEQUENCE</scope>
</reference>
<organism evidence="2">
    <name type="scientific">freshwater metagenome</name>
    <dbReference type="NCBI Taxonomy" id="449393"/>
    <lineage>
        <taxon>unclassified sequences</taxon>
        <taxon>metagenomes</taxon>
        <taxon>ecological metagenomes</taxon>
    </lineage>
</organism>
<dbReference type="EMBL" id="CAESAE010000002">
    <property type="protein sequence ID" value="CAB4332619.1"/>
    <property type="molecule type" value="Genomic_DNA"/>
</dbReference>
<evidence type="ECO:0000313" key="4">
    <source>
        <dbReference type="EMBL" id="CAB4725141.1"/>
    </source>
</evidence>
<evidence type="ECO:0000313" key="5">
    <source>
        <dbReference type="EMBL" id="CAB4786139.1"/>
    </source>
</evidence>
<dbReference type="InterPro" id="IPR003746">
    <property type="entry name" value="DUF167"/>
</dbReference>
<comment type="similarity">
    <text evidence="1">Belongs to the UPF0235 family.</text>
</comment>
<dbReference type="EMBL" id="CAEZZW010000007">
    <property type="protein sequence ID" value="CAB4786139.1"/>
    <property type="molecule type" value="Genomic_DNA"/>
</dbReference>
<accession>A0A6J5YX14</accession>
<dbReference type="SUPFAM" id="SSF69786">
    <property type="entry name" value="YggU-like"/>
    <property type="match status" value="1"/>
</dbReference>
<dbReference type="Pfam" id="PF02594">
    <property type="entry name" value="DUF167"/>
    <property type="match status" value="1"/>
</dbReference>
<evidence type="ECO:0000313" key="2">
    <source>
        <dbReference type="EMBL" id="CAB4332619.1"/>
    </source>
</evidence>
<dbReference type="AlphaFoldDB" id="A0A6J5YX14"/>
<dbReference type="InterPro" id="IPR036591">
    <property type="entry name" value="YggU-like_sf"/>
</dbReference>
<evidence type="ECO:0000313" key="10">
    <source>
        <dbReference type="EMBL" id="CAB5071070.1"/>
    </source>
</evidence>
<evidence type="ECO:0000313" key="6">
    <source>
        <dbReference type="EMBL" id="CAB4832620.1"/>
    </source>
</evidence>
<dbReference type="EMBL" id="CAEZXO010000003">
    <property type="protein sequence ID" value="CAB4690010.1"/>
    <property type="molecule type" value="Genomic_DNA"/>
</dbReference>
<sequence>MVQAHAVDGKANAAVRNELAKVFGLRARDFTIVLGEHGRDKQISVSRHSIEVRDRREKLIAVGRGRFEKE</sequence>
<dbReference type="EMBL" id="CAFBNH010000010">
    <property type="protein sequence ID" value="CAB4953715.1"/>
    <property type="molecule type" value="Genomic_DNA"/>
</dbReference>